<reference evidence="2 3" key="1">
    <citation type="submission" date="2019-02" db="EMBL/GenBank/DDBJ databases">
        <title>Genome sequencing of the rare red list fungi Antrodiella citrinella (Flaviporus citrinellus).</title>
        <authorList>
            <person name="Buettner E."/>
            <person name="Kellner H."/>
        </authorList>
    </citation>
    <scope>NUCLEOTIDE SEQUENCE [LARGE SCALE GENOMIC DNA]</scope>
    <source>
        <strain evidence="2 3">DSM 108506</strain>
    </source>
</reference>
<protein>
    <recommendedName>
        <fullName evidence="1">DUF6532 domain-containing protein</fullName>
    </recommendedName>
</protein>
<comment type="caution">
    <text evidence="2">The sequence shown here is derived from an EMBL/GenBank/DDBJ whole genome shotgun (WGS) entry which is preliminary data.</text>
</comment>
<keyword evidence="3" id="KW-1185">Reference proteome</keyword>
<evidence type="ECO:0000313" key="2">
    <source>
        <dbReference type="EMBL" id="THH22547.1"/>
    </source>
</evidence>
<accession>A0A4S4MCE1</accession>
<gene>
    <name evidence="2" type="ORF">EUX98_g8148</name>
</gene>
<organism evidence="2 3">
    <name type="scientific">Antrodiella citrinella</name>
    <dbReference type="NCBI Taxonomy" id="2447956"/>
    <lineage>
        <taxon>Eukaryota</taxon>
        <taxon>Fungi</taxon>
        <taxon>Dikarya</taxon>
        <taxon>Basidiomycota</taxon>
        <taxon>Agaricomycotina</taxon>
        <taxon>Agaricomycetes</taxon>
        <taxon>Polyporales</taxon>
        <taxon>Steccherinaceae</taxon>
        <taxon>Antrodiella</taxon>
    </lineage>
</organism>
<proteinExistence type="predicted"/>
<name>A0A4S4MCE1_9APHY</name>
<sequence length="88" mass="9917">MVATIISYVLDGWSTGLYIPGKFHVETLSGTYEGTLKFIEVIRSRTNDAKFHRMRANCLKAARDHTAESTMITAQEDAADIDFDNMEE</sequence>
<dbReference type="EMBL" id="SGPM01000407">
    <property type="protein sequence ID" value="THH22547.1"/>
    <property type="molecule type" value="Genomic_DNA"/>
</dbReference>
<dbReference type="InterPro" id="IPR045341">
    <property type="entry name" value="DUF6532"/>
</dbReference>
<evidence type="ECO:0000313" key="3">
    <source>
        <dbReference type="Proteomes" id="UP000308730"/>
    </source>
</evidence>
<dbReference type="AlphaFoldDB" id="A0A4S4MCE1"/>
<evidence type="ECO:0000259" key="1">
    <source>
        <dbReference type="Pfam" id="PF20149"/>
    </source>
</evidence>
<dbReference type="Proteomes" id="UP000308730">
    <property type="component" value="Unassembled WGS sequence"/>
</dbReference>
<dbReference type="Pfam" id="PF20149">
    <property type="entry name" value="DUF6532"/>
    <property type="match status" value="1"/>
</dbReference>
<feature type="domain" description="DUF6532" evidence="1">
    <location>
        <begin position="1"/>
        <end position="40"/>
    </location>
</feature>